<sequence length="56" mass="5817">MRDLLPMLSAWYTAGSPFGLATVVATSRSAPREPGATMAVEPDKTVLGVARGANRA</sequence>
<evidence type="ECO:0000259" key="1">
    <source>
        <dbReference type="Pfam" id="PF02625"/>
    </source>
</evidence>
<dbReference type="EMBL" id="JACMSF010000057">
    <property type="protein sequence ID" value="MBC2906707.1"/>
    <property type="molecule type" value="Genomic_DNA"/>
</dbReference>
<dbReference type="Proteomes" id="UP000584670">
    <property type="component" value="Unassembled WGS sequence"/>
</dbReference>
<dbReference type="RefSeq" id="WP_186286622.1">
    <property type="nucleotide sequence ID" value="NZ_JACMSF010000057.1"/>
</dbReference>
<evidence type="ECO:0000313" key="2">
    <source>
        <dbReference type="EMBL" id="MBC2906707.1"/>
    </source>
</evidence>
<dbReference type="AlphaFoldDB" id="A0A7X1JBJ5"/>
<keyword evidence="3" id="KW-1185">Reference proteome</keyword>
<evidence type="ECO:0000313" key="3">
    <source>
        <dbReference type="Proteomes" id="UP000584670"/>
    </source>
</evidence>
<feature type="domain" description="XdhC- CoxI" evidence="1">
    <location>
        <begin position="11"/>
        <end position="48"/>
    </location>
</feature>
<reference evidence="2 3" key="1">
    <citation type="submission" date="2020-08" db="EMBL/GenBank/DDBJ databases">
        <title>Streptomyces sp. PSKA01 genome sequencing and assembly.</title>
        <authorList>
            <person name="Mandal S."/>
            <person name="Maiti P.K."/>
            <person name="Das P."/>
        </authorList>
    </citation>
    <scope>NUCLEOTIDE SEQUENCE [LARGE SCALE GENOMIC DNA]</scope>
    <source>
        <strain evidence="2 3">PSKA01</strain>
    </source>
</reference>
<gene>
    <name evidence="2" type="ORF">H4N64_35315</name>
</gene>
<name>A0A7X1JBJ5_9ACTN</name>
<dbReference type="InterPro" id="IPR003777">
    <property type="entry name" value="XdhC_CoxI"/>
</dbReference>
<proteinExistence type="predicted"/>
<accession>A0A7X1JBJ5</accession>
<protein>
    <submittedName>
        <fullName evidence="2">XdhC family protein</fullName>
    </submittedName>
</protein>
<organism evidence="2 3">
    <name type="scientific">Streptomyces cupreus</name>
    <dbReference type="NCBI Taxonomy" id="2759956"/>
    <lineage>
        <taxon>Bacteria</taxon>
        <taxon>Bacillati</taxon>
        <taxon>Actinomycetota</taxon>
        <taxon>Actinomycetes</taxon>
        <taxon>Kitasatosporales</taxon>
        <taxon>Streptomycetaceae</taxon>
        <taxon>Streptomyces</taxon>
    </lineage>
</organism>
<dbReference type="Pfam" id="PF02625">
    <property type="entry name" value="XdhC_CoxI"/>
    <property type="match status" value="1"/>
</dbReference>
<comment type="caution">
    <text evidence="2">The sequence shown here is derived from an EMBL/GenBank/DDBJ whole genome shotgun (WGS) entry which is preliminary data.</text>
</comment>